<reference evidence="7 8" key="1">
    <citation type="journal article" date="2024" name="bioRxiv">
        <title>A reference genome for Trichogramma kaykai: A tiny desert-dwelling parasitoid wasp with competing sex-ratio distorters.</title>
        <authorList>
            <person name="Culotta J."/>
            <person name="Lindsey A.R."/>
        </authorList>
    </citation>
    <scope>NUCLEOTIDE SEQUENCE [LARGE SCALE GENOMIC DNA]</scope>
    <source>
        <strain evidence="7 8">KSX58</strain>
    </source>
</reference>
<keyword evidence="5" id="KW-0378">Hydrolase</keyword>
<evidence type="ECO:0000256" key="1">
    <source>
        <dbReference type="ARBA" id="ARBA00005234"/>
    </source>
</evidence>
<dbReference type="Pfam" id="PF02902">
    <property type="entry name" value="Peptidase_C48"/>
    <property type="match status" value="1"/>
</dbReference>
<feature type="domain" description="Ubiquitin-like protease family profile" evidence="6">
    <location>
        <begin position="250"/>
        <end position="451"/>
    </location>
</feature>
<accession>A0ABD2WEP8</accession>
<keyword evidence="3" id="KW-0645">Protease</keyword>
<proteinExistence type="inferred from homology"/>
<dbReference type="GO" id="GO:0006508">
    <property type="term" value="P:proteolysis"/>
    <property type="evidence" value="ECO:0007669"/>
    <property type="project" value="UniProtKB-KW"/>
</dbReference>
<name>A0ABD2WEP8_9HYME</name>
<comment type="similarity">
    <text evidence="1">Belongs to the peptidase C48 family.</text>
</comment>
<dbReference type="Gene3D" id="3.30.310.130">
    <property type="entry name" value="Ubiquitin-related"/>
    <property type="match status" value="1"/>
</dbReference>
<keyword evidence="2" id="KW-0597">Phosphoprotein</keyword>
<evidence type="ECO:0000256" key="2">
    <source>
        <dbReference type="ARBA" id="ARBA00022553"/>
    </source>
</evidence>
<dbReference type="GO" id="GO:0008233">
    <property type="term" value="F:peptidase activity"/>
    <property type="evidence" value="ECO:0007669"/>
    <property type="project" value="UniProtKB-KW"/>
</dbReference>
<evidence type="ECO:0000313" key="8">
    <source>
        <dbReference type="Proteomes" id="UP001627154"/>
    </source>
</evidence>
<dbReference type="Gene3D" id="1.10.418.20">
    <property type="match status" value="1"/>
</dbReference>
<evidence type="ECO:0000256" key="5">
    <source>
        <dbReference type="ARBA" id="ARBA00022801"/>
    </source>
</evidence>
<keyword evidence="8" id="KW-1185">Reference proteome</keyword>
<dbReference type="PROSITE" id="PS50600">
    <property type="entry name" value="ULP_PROTEASE"/>
    <property type="match status" value="1"/>
</dbReference>
<dbReference type="InterPro" id="IPR003653">
    <property type="entry name" value="Peptidase_C48_C"/>
</dbReference>
<comment type="caution">
    <text evidence="7">The sequence shown here is derived from an EMBL/GenBank/DDBJ whole genome shotgun (WGS) entry which is preliminary data.</text>
</comment>
<dbReference type="InterPro" id="IPR038765">
    <property type="entry name" value="Papain-like_cys_pep_sf"/>
</dbReference>
<evidence type="ECO:0000256" key="3">
    <source>
        <dbReference type="ARBA" id="ARBA00022670"/>
    </source>
</evidence>
<organism evidence="7 8">
    <name type="scientific">Trichogramma kaykai</name>
    <dbReference type="NCBI Taxonomy" id="54128"/>
    <lineage>
        <taxon>Eukaryota</taxon>
        <taxon>Metazoa</taxon>
        <taxon>Ecdysozoa</taxon>
        <taxon>Arthropoda</taxon>
        <taxon>Hexapoda</taxon>
        <taxon>Insecta</taxon>
        <taxon>Pterygota</taxon>
        <taxon>Neoptera</taxon>
        <taxon>Endopterygota</taxon>
        <taxon>Hymenoptera</taxon>
        <taxon>Apocrita</taxon>
        <taxon>Proctotrupomorpha</taxon>
        <taxon>Chalcidoidea</taxon>
        <taxon>Trichogrammatidae</taxon>
        <taxon>Trichogramma</taxon>
    </lineage>
</organism>
<keyword evidence="4" id="KW-0833">Ubl conjugation pathway</keyword>
<gene>
    <name evidence="7" type="ORF">TKK_013801</name>
</gene>
<evidence type="ECO:0000313" key="7">
    <source>
        <dbReference type="EMBL" id="KAL3391475.1"/>
    </source>
</evidence>
<dbReference type="Proteomes" id="UP001627154">
    <property type="component" value="Unassembled WGS sequence"/>
</dbReference>
<dbReference type="PANTHER" id="PTHR46896:SF3">
    <property type="entry name" value="FI06413P-RELATED"/>
    <property type="match status" value="1"/>
</dbReference>
<evidence type="ECO:0000259" key="6">
    <source>
        <dbReference type="PROSITE" id="PS50600"/>
    </source>
</evidence>
<protein>
    <recommendedName>
        <fullName evidence="6">Ubiquitin-like protease family profile domain-containing protein</fullName>
    </recommendedName>
</protein>
<dbReference type="PANTHER" id="PTHR46896">
    <property type="entry name" value="SENTRIN-SPECIFIC PROTEASE"/>
    <property type="match status" value="1"/>
</dbReference>
<sequence>MYIFFPDFHDSRRCNFNRIGTNIHENGAKSTSKCSRVDRHRLIRRRQRTANNFAESVRISHTDVSPRPRLASDVVDSRASNDIVRHLQRCRNSRLPGGGVRALQVPADSWCKTRVSHLLRSNSLQIGGPIESILQQYIGKIRMEVVWNMCHCTVFFNNIATHMIMEEMYRRNSNDCYDHHEIGVSVSEIKFVLRDVLNAKDHARITSMFGTRFEASEGYVKQFSKPELRPPSEDDKIIITYPGGAQSGSFVIRVSDYKCLDDGAYLNDVMIDFYLKYFVDKLLSAENRRRTHVFSSFFYQNIAPSPNENPGLANSKGRHTKVSKWTKHVNIFEKDFIIIPINLNQHWFVAIVCFPRLALNTESQIPISNRAAGQSGGVLELPCILIFDSMPMDRGDVFTPILNYLTHEYEAKIYKTFRFSTNNMGVDTVVVPVQKNSWNCGLFLLEYVERFFTHPIKDFSIPILGLENWFDQSCIRNKRNEIRLIIQDLINQDEVVLPKLFETGQLLFWDSFRFIE</sequence>
<dbReference type="SUPFAM" id="SSF54001">
    <property type="entry name" value="Cysteine proteinases"/>
    <property type="match status" value="1"/>
</dbReference>
<dbReference type="InterPro" id="IPR051947">
    <property type="entry name" value="Sentrin-specific_protease"/>
</dbReference>
<dbReference type="AlphaFoldDB" id="A0ABD2WEP8"/>
<evidence type="ECO:0000256" key="4">
    <source>
        <dbReference type="ARBA" id="ARBA00022786"/>
    </source>
</evidence>
<dbReference type="EMBL" id="JBJJXI010000109">
    <property type="protein sequence ID" value="KAL3391475.1"/>
    <property type="molecule type" value="Genomic_DNA"/>
</dbReference>